<comment type="caution">
    <text evidence="2">The sequence shown here is derived from an EMBL/GenBank/DDBJ whole genome shotgun (WGS) entry which is preliminary data.</text>
</comment>
<protein>
    <submittedName>
        <fullName evidence="2">DUF997 family protein</fullName>
    </submittedName>
</protein>
<name>A0A845DM97_9BACI</name>
<keyword evidence="1" id="KW-0472">Membrane</keyword>
<evidence type="ECO:0000256" key="1">
    <source>
        <dbReference type="SAM" id="Phobius"/>
    </source>
</evidence>
<evidence type="ECO:0000313" key="2">
    <source>
        <dbReference type="EMBL" id="MYL18546.1"/>
    </source>
</evidence>
<keyword evidence="1" id="KW-1133">Transmembrane helix</keyword>
<proteinExistence type="predicted"/>
<dbReference type="PANTHER" id="PTHR39174">
    <property type="entry name" value="INNER MEMBRANE PROTEIN-RELATED"/>
    <property type="match status" value="1"/>
</dbReference>
<feature type="transmembrane region" description="Helical" evidence="1">
    <location>
        <begin position="20"/>
        <end position="39"/>
    </location>
</feature>
<keyword evidence="1" id="KW-0812">Transmembrane</keyword>
<dbReference type="EMBL" id="WMET01000001">
    <property type="protein sequence ID" value="MYL18546.1"/>
    <property type="molecule type" value="Genomic_DNA"/>
</dbReference>
<dbReference type="RefSeq" id="WP_160835004.1">
    <property type="nucleotide sequence ID" value="NZ_JAIVAK010000004.1"/>
</dbReference>
<organism evidence="2 3">
    <name type="scientific">Halobacillus litoralis</name>
    <dbReference type="NCBI Taxonomy" id="45668"/>
    <lineage>
        <taxon>Bacteria</taxon>
        <taxon>Bacillati</taxon>
        <taxon>Bacillota</taxon>
        <taxon>Bacilli</taxon>
        <taxon>Bacillales</taxon>
        <taxon>Bacillaceae</taxon>
        <taxon>Halobacillus</taxon>
    </lineage>
</organism>
<accession>A0A845DM97</accession>
<dbReference type="OrthoDB" id="1752893at2"/>
<dbReference type="AlphaFoldDB" id="A0A845DM97"/>
<sequence length="93" mass="10713">MKQKKPFEDDPRYRVADREALIGAGLVIVNFLMWFGSAYGLGSKPVSEYNYIFGLPDWFFYSCVVTTVVITLLVILAVKYFYKEVPLDEEDES</sequence>
<dbReference type="Proteomes" id="UP000460949">
    <property type="component" value="Unassembled WGS sequence"/>
</dbReference>
<dbReference type="Pfam" id="PF06196">
    <property type="entry name" value="DUF997"/>
    <property type="match status" value="1"/>
</dbReference>
<gene>
    <name evidence="2" type="ORF">GLW04_01520</name>
</gene>
<dbReference type="PANTHER" id="PTHR39174:SF1">
    <property type="entry name" value="INNER MEMBRANE PROTEIN"/>
    <property type="match status" value="1"/>
</dbReference>
<evidence type="ECO:0000313" key="3">
    <source>
        <dbReference type="Proteomes" id="UP000460949"/>
    </source>
</evidence>
<dbReference type="InterPro" id="IPR010398">
    <property type="entry name" value="DUF997"/>
</dbReference>
<feature type="transmembrane region" description="Helical" evidence="1">
    <location>
        <begin position="59"/>
        <end position="82"/>
    </location>
</feature>
<reference evidence="2 3" key="1">
    <citation type="submission" date="2019-11" db="EMBL/GenBank/DDBJ databases">
        <title>Genome sequences of 17 halophilic strains isolated from different environments.</title>
        <authorList>
            <person name="Furrow R.E."/>
        </authorList>
    </citation>
    <scope>NUCLEOTIDE SEQUENCE [LARGE SCALE GENOMIC DNA]</scope>
    <source>
        <strain evidence="2 3">22511_23_Filter</strain>
    </source>
</reference>